<dbReference type="PROSITE" id="PS00198">
    <property type="entry name" value="4FE4S_FER_1"/>
    <property type="match status" value="1"/>
</dbReference>
<keyword evidence="6" id="KW-0408">Iron</keyword>
<proteinExistence type="predicted"/>
<name>A0A497F2D6_9CREN</name>
<dbReference type="NCBIfam" id="TIGR02179">
    <property type="entry name" value="PorD_KorD"/>
    <property type="match status" value="1"/>
</dbReference>
<evidence type="ECO:0000256" key="2">
    <source>
        <dbReference type="ARBA" id="ARBA00022485"/>
    </source>
</evidence>
<keyword evidence="4" id="KW-0677">Repeat</keyword>
<dbReference type="EMBL" id="QMRA01000084">
    <property type="protein sequence ID" value="RLE53050.1"/>
    <property type="molecule type" value="Genomic_DNA"/>
</dbReference>
<dbReference type="SUPFAM" id="SSF54862">
    <property type="entry name" value="4Fe-4S ferredoxins"/>
    <property type="match status" value="1"/>
</dbReference>
<dbReference type="PANTHER" id="PTHR43724">
    <property type="entry name" value="PYRUVATE SYNTHASE SUBUNIT PORD"/>
    <property type="match status" value="1"/>
</dbReference>
<gene>
    <name evidence="9" type="ORF">DRJ26_03865</name>
</gene>
<protein>
    <submittedName>
        <fullName evidence="9">Pyruvate ferredoxin oxidoreductase</fullName>
    </submittedName>
</protein>
<keyword evidence="3" id="KW-0479">Metal-binding</keyword>
<sequence>MSQLKGWREVPIAGVCWKLSTEFKTGDWRTFKPVIDQEKCIKCLTCWVYCPDGAVEWDGEKVQINYDFCKGCGICANECPKDAIEMVLEGKE</sequence>
<evidence type="ECO:0000259" key="8">
    <source>
        <dbReference type="PROSITE" id="PS51379"/>
    </source>
</evidence>
<organism evidence="9 10">
    <name type="scientific">Thermoproteota archaeon</name>
    <dbReference type="NCBI Taxonomy" id="2056631"/>
    <lineage>
        <taxon>Archaea</taxon>
        <taxon>Thermoproteota</taxon>
    </lineage>
</organism>
<dbReference type="Gene3D" id="3.30.70.20">
    <property type="match status" value="1"/>
</dbReference>
<reference evidence="9 10" key="1">
    <citation type="submission" date="2018-06" db="EMBL/GenBank/DDBJ databases">
        <title>Extensive metabolic versatility and redundancy in microbially diverse, dynamic hydrothermal sediments.</title>
        <authorList>
            <person name="Dombrowski N."/>
            <person name="Teske A."/>
            <person name="Baker B.J."/>
        </authorList>
    </citation>
    <scope>NUCLEOTIDE SEQUENCE [LARGE SCALE GENOMIC DNA]</scope>
    <source>
        <strain evidence="9">B20_G2</strain>
    </source>
</reference>
<keyword evidence="9" id="KW-0670">Pyruvate</keyword>
<dbReference type="Proteomes" id="UP000269499">
    <property type="component" value="Unassembled WGS sequence"/>
</dbReference>
<comment type="cofactor">
    <cofactor evidence="1">
        <name>[4Fe-4S] cluster</name>
        <dbReference type="ChEBI" id="CHEBI:49883"/>
    </cofactor>
</comment>
<keyword evidence="5" id="KW-0249">Electron transport</keyword>
<feature type="non-terminal residue" evidence="9">
    <location>
        <position position="92"/>
    </location>
</feature>
<dbReference type="GO" id="GO:0016625">
    <property type="term" value="F:oxidoreductase activity, acting on the aldehyde or oxo group of donors, iron-sulfur protein as acceptor"/>
    <property type="evidence" value="ECO:0007669"/>
    <property type="project" value="InterPro"/>
</dbReference>
<keyword evidence="5" id="KW-0813">Transport</keyword>
<dbReference type="Pfam" id="PF14697">
    <property type="entry name" value="Fer4_21"/>
    <property type="match status" value="1"/>
</dbReference>
<evidence type="ECO:0000256" key="3">
    <source>
        <dbReference type="ARBA" id="ARBA00022723"/>
    </source>
</evidence>
<feature type="domain" description="4Fe-4S ferredoxin-type" evidence="8">
    <location>
        <begin position="31"/>
        <end position="59"/>
    </location>
</feature>
<dbReference type="PANTHER" id="PTHR43724:SF1">
    <property type="entry name" value="PYRUVATE SYNTHASE SUBUNIT PORD"/>
    <property type="match status" value="1"/>
</dbReference>
<dbReference type="InterPro" id="IPR017896">
    <property type="entry name" value="4Fe4S_Fe-S-bd"/>
</dbReference>
<evidence type="ECO:0000256" key="7">
    <source>
        <dbReference type="ARBA" id="ARBA00023014"/>
    </source>
</evidence>
<dbReference type="GO" id="GO:0046872">
    <property type="term" value="F:metal ion binding"/>
    <property type="evidence" value="ECO:0007669"/>
    <property type="project" value="UniProtKB-KW"/>
</dbReference>
<dbReference type="InterPro" id="IPR011898">
    <property type="entry name" value="PorD_KorD"/>
</dbReference>
<comment type="caution">
    <text evidence="9">The sequence shown here is derived from an EMBL/GenBank/DDBJ whole genome shotgun (WGS) entry which is preliminary data.</text>
</comment>
<evidence type="ECO:0000256" key="5">
    <source>
        <dbReference type="ARBA" id="ARBA00022982"/>
    </source>
</evidence>
<evidence type="ECO:0000256" key="6">
    <source>
        <dbReference type="ARBA" id="ARBA00023004"/>
    </source>
</evidence>
<feature type="domain" description="4Fe-4S ferredoxin-type" evidence="8">
    <location>
        <begin position="60"/>
        <end position="89"/>
    </location>
</feature>
<dbReference type="PROSITE" id="PS51379">
    <property type="entry name" value="4FE4S_FER_2"/>
    <property type="match status" value="2"/>
</dbReference>
<accession>A0A497F2D6</accession>
<evidence type="ECO:0000256" key="4">
    <source>
        <dbReference type="ARBA" id="ARBA00022737"/>
    </source>
</evidence>
<evidence type="ECO:0000256" key="1">
    <source>
        <dbReference type="ARBA" id="ARBA00001966"/>
    </source>
</evidence>
<keyword evidence="7" id="KW-0411">Iron-sulfur</keyword>
<keyword evidence="2" id="KW-0004">4Fe-4S</keyword>
<dbReference type="AlphaFoldDB" id="A0A497F2D6"/>
<dbReference type="GO" id="GO:0051539">
    <property type="term" value="F:4 iron, 4 sulfur cluster binding"/>
    <property type="evidence" value="ECO:0007669"/>
    <property type="project" value="UniProtKB-KW"/>
</dbReference>
<evidence type="ECO:0000313" key="9">
    <source>
        <dbReference type="EMBL" id="RLE53050.1"/>
    </source>
</evidence>
<dbReference type="InterPro" id="IPR017900">
    <property type="entry name" value="4Fe4S_Fe_S_CS"/>
</dbReference>
<evidence type="ECO:0000313" key="10">
    <source>
        <dbReference type="Proteomes" id="UP000269499"/>
    </source>
</evidence>